<feature type="compositionally biased region" description="Basic and acidic residues" evidence="1">
    <location>
        <begin position="197"/>
        <end position="207"/>
    </location>
</feature>
<gene>
    <name evidence="2" type="ORF">EV420DRAFT_1487428</name>
</gene>
<dbReference type="Proteomes" id="UP001175211">
    <property type="component" value="Unassembled WGS sequence"/>
</dbReference>
<sequence length="234" mass="27180">MPFWGSTRQYGKPSREPVDAVHGFGQFRRTPIDTAALLSSGRYVVFLPVHKPGTGPVHKSSMRPVHSGHGLVYDPSVNLRPTSQPKNHWRNMVKASQWKVSPQQKEFLRPYLGAYRQVKKNARTKPRDYAQFQSQLWLLWRDRFQSELLPPDLLDIDAVNHWYACRQEDLALIVRTLKFWEPFYTVGRERVALNEQKMKRQMKEHGPNAEGGDGDSIQRSGRVPKPRKFPDHEL</sequence>
<organism evidence="2 3">
    <name type="scientific">Armillaria tabescens</name>
    <name type="common">Ringless honey mushroom</name>
    <name type="synonym">Agaricus tabescens</name>
    <dbReference type="NCBI Taxonomy" id="1929756"/>
    <lineage>
        <taxon>Eukaryota</taxon>
        <taxon>Fungi</taxon>
        <taxon>Dikarya</taxon>
        <taxon>Basidiomycota</taxon>
        <taxon>Agaricomycotina</taxon>
        <taxon>Agaricomycetes</taxon>
        <taxon>Agaricomycetidae</taxon>
        <taxon>Agaricales</taxon>
        <taxon>Marasmiineae</taxon>
        <taxon>Physalacriaceae</taxon>
        <taxon>Desarmillaria</taxon>
    </lineage>
</organism>
<dbReference type="RefSeq" id="XP_060322372.1">
    <property type="nucleotide sequence ID" value="XM_060470522.1"/>
</dbReference>
<reference evidence="2" key="1">
    <citation type="submission" date="2023-06" db="EMBL/GenBank/DDBJ databases">
        <authorList>
            <consortium name="Lawrence Berkeley National Laboratory"/>
            <person name="Ahrendt S."/>
            <person name="Sahu N."/>
            <person name="Indic B."/>
            <person name="Wong-Bajracharya J."/>
            <person name="Merenyi Z."/>
            <person name="Ke H.-M."/>
            <person name="Monk M."/>
            <person name="Kocsube S."/>
            <person name="Drula E."/>
            <person name="Lipzen A."/>
            <person name="Balint B."/>
            <person name="Henrissat B."/>
            <person name="Andreopoulos B."/>
            <person name="Martin F.M."/>
            <person name="Harder C.B."/>
            <person name="Rigling D."/>
            <person name="Ford K.L."/>
            <person name="Foster G.D."/>
            <person name="Pangilinan J."/>
            <person name="Papanicolaou A."/>
            <person name="Barry K."/>
            <person name="LaButti K."/>
            <person name="Viragh M."/>
            <person name="Koriabine M."/>
            <person name="Yan M."/>
            <person name="Riley R."/>
            <person name="Champramary S."/>
            <person name="Plett K.L."/>
            <person name="Tsai I.J."/>
            <person name="Slot J."/>
            <person name="Sipos G."/>
            <person name="Plett J."/>
            <person name="Nagy L.G."/>
            <person name="Grigoriev I.V."/>
        </authorList>
    </citation>
    <scope>NUCLEOTIDE SEQUENCE</scope>
    <source>
        <strain evidence="2">CCBAS 213</strain>
    </source>
</reference>
<evidence type="ECO:0000313" key="2">
    <source>
        <dbReference type="EMBL" id="KAK0436812.1"/>
    </source>
</evidence>
<name>A0AA39J7J5_ARMTA</name>
<dbReference type="EMBL" id="JAUEPS010000122">
    <property type="protein sequence ID" value="KAK0436812.1"/>
    <property type="molecule type" value="Genomic_DNA"/>
</dbReference>
<dbReference type="AlphaFoldDB" id="A0AA39J7J5"/>
<comment type="caution">
    <text evidence="2">The sequence shown here is derived from an EMBL/GenBank/DDBJ whole genome shotgun (WGS) entry which is preliminary data.</text>
</comment>
<accession>A0AA39J7J5</accession>
<keyword evidence="3" id="KW-1185">Reference proteome</keyword>
<proteinExistence type="predicted"/>
<dbReference type="GeneID" id="85354070"/>
<evidence type="ECO:0000256" key="1">
    <source>
        <dbReference type="SAM" id="MobiDB-lite"/>
    </source>
</evidence>
<protein>
    <submittedName>
        <fullName evidence="2">Uncharacterized protein</fullName>
    </submittedName>
</protein>
<feature type="region of interest" description="Disordered" evidence="1">
    <location>
        <begin position="197"/>
        <end position="234"/>
    </location>
</feature>
<evidence type="ECO:0000313" key="3">
    <source>
        <dbReference type="Proteomes" id="UP001175211"/>
    </source>
</evidence>